<dbReference type="SUPFAM" id="SSF50800">
    <property type="entry name" value="PK beta-barrel domain-like"/>
    <property type="match status" value="1"/>
</dbReference>
<sequence length="221" mass="24016">MGELISVNLAVPRPNPAKADVGTTGIDKRPTTEAVHVRAPGPRRTGLGSGLLGDQIFDTTSHGGDDQAVYAYAREDLDHWEGELGRSLTGGMFGENITTRGLDVNGALIGERWRIGDHLLLEVSAPRIPCDTFAQWIEEPGWIKRFVVAARPGAYLRVIEPGEMRAGDPVVVEYRPGHEVTVAVTFRATTLEPDLLPLLPPVEALPRSVRERAARRTGTTI</sequence>
<dbReference type="PROSITE" id="PS51340">
    <property type="entry name" value="MOSC"/>
    <property type="match status" value="1"/>
</dbReference>
<dbReference type="InterPro" id="IPR005302">
    <property type="entry name" value="MoCF_Sase_C"/>
</dbReference>
<proteinExistence type="predicted"/>
<comment type="caution">
    <text evidence="2">The sequence shown here is derived from an EMBL/GenBank/DDBJ whole genome shotgun (WGS) entry which is preliminary data.</text>
</comment>
<protein>
    <submittedName>
        <fullName evidence="2">MOSC domain-containing protein</fullName>
    </submittedName>
</protein>
<dbReference type="InterPro" id="IPR052353">
    <property type="entry name" value="Benzoxazolinone_Detox_Enz"/>
</dbReference>
<organism evidence="2 3">
    <name type="scientific">Sphaerisporangium aureirubrum</name>
    <dbReference type="NCBI Taxonomy" id="1544736"/>
    <lineage>
        <taxon>Bacteria</taxon>
        <taxon>Bacillati</taxon>
        <taxon>Actinomycetota</taxon>
        <taxon>Actinomycetes</taxon>
        <taxon>Streptosporangiales</taxon>
        <taxon>Streptosporangiaceae</taxon>
        <taxon>Sphaerisporangium</taxon>
    </lineage>
</organism>
<evidence type="ECO:0000313" key="3">
    <source>
        <dbReference type="Proteomes" id="UP001596137"/>
    </source>
</evidence>
<dbReference type="InterPro" id="IPR011037">
    <property type="entry name" value="Pyrv_Knase-like_insert_dom_sf"/>
</dbReference>
<dbReference type="PANTHER" id="PTHR30212:SF2">
    <property type="entry name" value="PROTEIN YIIM"/>
    <property type="match status" value="1"/>
</dbReference>
<dbReference type="EMBL" id="JBHSRF010000013">
    <property type="protein sequence ID" value="MFC6081990.1"/>
    <property type="molecule type" value="Genomic_DNA"/>
</dbReference>
<evidence type="ECO:0000259" key="1">
    <source>
        <dbReference type="PROSITE" id="PS51340"/>
    </source>
</evidence>
<evidence type="ECO:0000313" key="2">
    <source>
        <dbReference type="EMBL" id="MFC6081990.1"/>
    </source>
</evidence>
<dbReference type="PANTHER" id="PTHR30212">
    <property type="entry name" value="PROTEIN YIIM"/>
    <property type="match status" value="1"/>
</dbReference>
<dbReference type="Gene3D" id="2.40.33.20">
    <property type="entry name" value="PK beta-barrel domain-like"/>
    <property type="match status" value="1"/>
</dbReference>
<keyword evidence="3" id="KW-1185">Reference proteome</keyword>
<dbReference type="Proteomes" id="UP001596137">
    <property type="component" value="Unassembled WGS sequence"/>
</dbReference>
<accession>A0ABW1NF72</accession>
<dbReference type="RefSeq" id="WP_380751062.1">
    <property type="nucleotide sequence ID" value="NZ_JBHSRF010000013.1"/>
</dbReference>
<dbReference type="Pfam" id="PF03473">
    <property type="entry name" value="MOSC"/>
    <property type="match status" value="1"/>
</dbReference>
<reference evidence="3" key="1">
    <citation type="journal article" date="2019" name="Int. J. Syst. Evol. Microbiol.">
        <title>The Global Catalogue of Microorganisms (GCM) 10K type strain sequencing project: providing services to taxonomists for standard genome sequencing and annotation.</title>
        <authorList>
            <consortium name="The Broad Institute Genomics Platform"/>
            <consortium name="The Broad Institute Genome Sequencing Center for Infectious Disease"/>
            <person name="Wu L."/>
            <person name="Ma J."/>
        </authorList>
    </citation>
    <scope>NUCLEOTIDE SEQUENCE [LARGE SCALE GENOMIC DNA]</scope>
    <source>
        <strain evidence="3">JCM 30346</strain>
    </source>
</reference>
<feature type="domain" description="MOSC" evidence="1">
    <location>
        <begin position="37"/>
        <end position="173"/>
    </location>
</feature>
<gene>
    <name evidence="2" type="ORF">ACFP1K_12545</name>
</gene>
<name>A0ABW1NF72_9ACTN</name>